<evidence type="ECO:0000256" key="2">
    <source>
        <dbReference type="ARBA" id="ARBA00022737"/>
    </source>
</evidence>
<dbReference type="PANTHER" id="PTHR12558">
    <property type="entry name" value="CELL DIVISION CYCLE 16,23,27"/>
    <property type="match status" value="1"/>
</dbReference>
<dbReference type="Pfam" id="PF13181">
    <property type="entry name" value="TPR_8"/>
    <property type="match status" value="1"/>
</dbReference>
<sequence length="593" mass="67978">MISSIYPPPQVLLLLLSSWPRRDLPRTAVSCVALFVSFVLEAFTVLPNEQLVGLREKTISNSVALEENATTRESTGFEFRSTGVASDCPEQGTDRDDIDSEQDDDGLLLARSYFDTREYRRAAHALQSASGSTATFLRFYATYLAGEKRKEEDTVDLAGPLGRSDAVNLELVSLEQELSSLYRMGTLDAFGMYLYGVILRERDKHAEACTVLCASVNSYPWNWSAWLELQALCTDPDIFHTLDLKDHWMRDFFVASLFLDLQRNSEGLARYQSLNLLFPGSDHILAQTAVAHYNLREFDDAERLFEELLRADPYRIEGMDTYSNILYVKECFAALSHLAHKSVLTEKYRSETCCIIGNYYSLKAQHEKAVLYFKRALRLNPKFLSAWTLMGHEFVEMKNTPAAIDAYRRAVDINPRDYRAWYGLGQTYEILAMPYYALYYYRRATQLRPHDARMWCAMGQCYESDQLQIYDAAIRCYKRAVNNNDREGIALNKLAKLHVNLGRHEQAAFYFRKNLERMEADQNESQEYVDALLFLGNYSKNNGSLEEAEVYCTRVLDFGGPAKEDAKAMLREIRSVQQHEDNLQSMEADRGSP</sequence>
<proteinExistence type="predicted"/>
<dbReference type="Pfam" id="PF04049">
    <property type="entry name" value="ANAPC8"/>
    <property type="match status" value="1"/>
</dbReference>
<dbReference type="InParanoid" id="A0A7I4A5L3"/>
<evidence type="ECO:0000256" key="1">
    <source>
        <dbReference type="ARBA" id="ARBA00022618"/>
    </source>
</evidence>
<evidence type="ECO:0000256" key="4">
    <source>
        <dbReference type="ARBA" id="ARBA00022786"/>
    </source>
</evidence>
<dbReference type="GO" id="GO:0016567">
    <property type="term" value="P:protein ubiquitination"/>
    <property type="evidence" value="ECO:0000318"/>
    <property type="project" value="GO_Central"/>
</dbReference>
<feature type="repeat" description="TPR" evidence="7">
    <location>
        <begin position="418"/>
        <end position="451"/>
    </location>
</feature>
<dbReference type="SUPFAM" id="SSF48452">
    <property type="entry name" value="TPR-like"/>
    <property type="match status" value="1"/>
</dbReference>
<keyword evidence="6" id="KW-0131">Cell cycle</keyword>
<evidence type="ECO:0000256" key="7">
    <source>
        <dbReference type="PROSITE-ProRule" id="PRU00339"/>
    </source>
</evidence>
<reference evidence="9 10" key="1">
    <citation type="journal article" date="2008" name="Science">
        <title>The Physcomitrella genome reveals evolutionary insights into the conquest of land by plants.</title>
        <authorList>
            <person name="Rensing S."/>
            <person name="Lang D."/>
            <person name="Zimmer A."/>
            <person name="Terry A."/>
            <person name="Salamov A."/>
            <person name="Shapiro H."/>
            <person name="Nishiyama T."/>
            <person name="Perroud P.-F."/>
            <person name="Lindquist E."/>
            <person name="Kamisugi Y."/>
            <person name="Tanahashi T."/>
            <person name="Sakakibara K."/>
            <person name="Fujita T."/>
            <person name="Oishi K."/>
            <person name="Shin-I T."/>
            <person name="Kuroki Y."/>
            <person name="Toyoda A."/>
            <person name="Suzuki Y."/>
            <person name="Hashimoto A."/>
            <person name="Yamaguchi K."/>
            <person name="Sugano A."/>
            <person name="Kohara Y."/>
            <person name="Fujiyama A."/>
            <person name="Anterola A."/>
            <person name="Aoki S."/>
            <person name="Ashton N."/>
            <person name="Barbazuk W.B."/>
            <person name="Barker E."/>
            <person name="Bennetzen J."/>
            <person name="Bezanilla M."/>
            <person name="Blankenship R."/>
            <person name="Cho S.H."/>
            <person name="Dutcher S."/>
            <person name="Estelle M."/>
            <person name="Fawcett J.A."/>
            <person name="Gundlach H."/>
            <person name="Hanada K."/>
            <person name="Heyl A."/>
            <person name="Hicks K.A."/>
            <person name="Hugh J."/>
            <person name="Lohr M."/>
            <person name="Mayer K."/>
            <person name="Melkozernov A."/>
            <person name="Murata T."/>
            <person name="Nelson D."/>
            <person name="Pils B."/>
            <person name="Prigge M."/>
            <person name="Reiss B."/>
            <person name="Renner T."/>
            <person name="Rombauts S."/>
            <person name="Rushton P."/>
            <person name="Sanderfoot A."/>
            <person name="Schween G."/>
            <person name="Shiu S.-H."/>
            <person name="Stueber K."/>
            <person name="Theodoulou F.L."/>
            <person name="Tu H."/>
            <person name="Van de Peer Y."/>
            <person name="Verrier P.J."/>
            <person name="Waters E."/>
            <person name="Wood A."/>
            <person name="Yang L."/>
            <person name="Cove D."/>
            <person name="Cuming A."/>
            <person name="Hasebe M."/>
            <person name="Lucas S."/>
            <person name="Mishler D.B."/>
            <person name="Reski R."/>
            <person name="Grigoriev I."/>
            <person name="Quatrano R.S."/>
            <person name="Boore J.L."/>
        </authorList>
    </citation>
    <scope>NUCLEOTIDE SEQUENCE [LARGE SCALE GENOMIC DNA]</scope>
    <source>
        <strain evidence="9 10">cv. Gransden 2004</strain>
    </source>
</reference>
<evidence type="ECO:0000313" key="10">
    <source>
        <dbReference type="Proteomes" id="UP000006727"/>
    </source>
</evidence>
<keyword evidence="3" id="KW-0498">Mitosis</keyword>
<dbReference type="Pfam" id="PF13432">
    <property type="entry name" value="TPR_16"/>
    <property type="match status" value="1"/>
</dbReference>
<dbReference type="KEGG" id="ppp:112288495"/>
<dbReference type="InterPro" id="IPR019734">
    <property type="entry name" value="TPR_rpt"/>
</dbReference>
<keyword evidence="5 7" id="KW-0802">TPR repeat</keyword>
<evidence type="ECO:0000256" key="5">
    <source>
        <dbReference type="ARBA" id="ARBA00022803"/>
    </source>
</evidence>
<dbReference type="Gramene" id="Pp3c11_17870V3.2">
    <property type="protein sequence ID" value="Pp3c11_17870V3.2"/>
    <property type="gene ID" value="Pp3c11_17870"/>
</dbReference>
<accession>A0A7I4A5L3</accession>
<dbReference type="RefSeq" id="XP_024388462.1">
    <property type="nucleotide sequence ID" value="XM_024532694.2"/>
</dbReference>
<dbReference type="Gene3D" id="1.25.40.10">
    <property type="entry name" value="Tetratricopeptide repeat domain"/>
    <property type="match status" value="2"/>
</dbReference>
<feature type="repeat" description="TPR" evidence="7">
    <location>
        <begin position="282"/>
        <end position="315"/>
    </location>
</feature>
<dbReference type="FunCoup" id="A0A7I4A5L3">
    <property type="interactions" value="1863"/>
</dbReference>
<dbReference type="EnsemblPlants" id="Pp3c11_17870V3.2">
    <property type="protein sequence ID" value="Pp3c11_17870V3.2"/>
    <property type="gene ID" value="Pp3c11_17870"/>
</dbReference>
<feature type="repeat" description="TPR" evidence="7">
    <location>
        <begin position="350"/>
        <end position="383"/>
    </location>
</feature>
<gene>
    <name evidence="9" type="primary">LOC112288495</name>
</gene>
<evidence type="ECO:0000256" key="3">
    <source>
        <dbReference type="ARBA" id="ARBA00022776"/>
    </source>
</evidence>
<dbReference type="PANTHER" id="PTHR12558:SF10">
    <property type="entry name" value="CELL DIVISION CYCLE PROTEIN 23 HOMOLOG"/>
    <property type="match status" value="1"/>
</dbReference>
<organism evidence="9 10">
    <name type="scientific">Physcomitrium patens</name>
    <name type="common">Spreading-leaved earth moss</name>
    <name type="synonym">Physcomitrella patens</name>
    <dbReference type="NCBI Taxonomy" id="3218"/>
    <lineage>
        <taxon>Eukaryota</taxon>
        <taxon>Viridiplantae</taxon>
        <taxon>Streptophyta</taxon>
        <taxon>Embryophyta</taxon>
        <taxon>Bryophyta</taxon>
        <taxon>Bryophytina</taxon>
        <taxon>Bryopsida</taxon>
        <taxon>Funariidae</taxon>
        <taxon>Funariales</taxon>
        <taxon>Funariaceae</taxon>
        <taxon>Physcomitrium</taxon>
    </lineage>
</organism>
<dbReference type="OrthoDB" id="10262026at2759"/>
<dbReference type="GO" id="GO:0031145">
    <property type="term" value="P:anaphase-promoting complex-dependent catabolic process"/>
    <property type="evidence" value="ECO:0000318"/>
    <property type="project" value="GO_Central"/>
</dbReference>
<dbReference type="Proteomes" id="UP000006727">
    <property type="component" value="Chromosome 11"/>
</dbReference>
<dbReference type="SMART" id="SM00028">
    <property type="entry name" value="TPR"/>
    <property type="match status" value="7"/>
</dbReference>
<dbReference type="PROSITE" id="PS50005">
    <property type="entry name" value="TPR"/>
    <property type="match status" value="4"/>
</dbReference>
<evidence type="ECO:0000313" key="9">
    <source>
        <dbReference type="EnsemblPlants" id="Pp3c11_17870V3.2"/>
    </source>
</evidence>
<dbReference type="GeneID" id="112288495"/>
<feature type="domain" description="Cdc23" evidence="8">
    <location>
        <begin position="49"/>
        <end position="289"/>
    </location>
</feature>
<dbReference type="InterPro" id="IPR011990">
    <property type="entry name" value="TPR-like_helical_dom_sf"/>
</dbReference>
<dbReference type="GO" id="GO:0045842">
    <property type="term" value="P:positive regulation of mitotic metaphase/anaphase transition"/>
    <property type="evidence" value="ECO:0000318"/>
    <property type="project" value="GO_Central"/>
</dbReference>
<dbReference type="AlphaFoldDB" id="A0A7I4A5L3"/>
<dbReference type="Pfam" id="PF13414">
    <property type="entry name" value="TPR_11"/>
    <property type="match status" value="1"/>
</dbReference>
<feature type="repeat" description="TPR" evidence="7">
    <location>
        <begin position="384"/>
        <end position="417"/>
    </location>
</feature>
<keyword evidence="4" id="KW-0833">Ubl conjugation pathway</keyword>
<reference evidence="9 10" key="2">
    <citation type="journal article" date="2018" name="Plant J.">
        <title>The Physcomitrella patens chromosome-scale assembly reveals moss genome structure and evolution.</title>
        <authorList>
            <person name="Lang D."/>
            <person name="Ullrich K.K."/>
            <person name="Murat F."/>
            <person name="Fuchs J."/>
            <person name="Jenkins J."/>
            <person name="Haas F.B."/>
            <person name="Piednoel M."/>
            <person name="Gundlach H."/>
            <person name="Van Bel M."/>
            <person name="Meyberg R."/>
            <person name="Vives C."/>
            <person name="Morata J."/>
            <person name="Symeonidi A."/>
            <person name="Hiss M."/>
            <person name="Muchero W."/>
            <person name="Kamisugi Y."/>
            <person name="Saleh O."/>
            <person name="Blanc G."/>
            <person name="Decker E.L."/>
            <person name="van Gessel N."/>
            <person name="Grimwood J."/>
            <person name="Hayes R.D."/>
            <person name="Graham S.W."/>
            <person name="Gunter L.E."/>
            <person name="McDaniel S.F."/>
            <person name="Hoernstein S.N.W."/>
            <person name="Larsson A."/>
            <person name="Li F.W."/>
            <person name="Perroud P.F."/>
            <person name="Phillips J."/>
            <person name="Ranjan P."/>
            <person name="Rokshar D.S."/>
            <person name="Rothfels C.J."/>
            <person name="Schneider L."/>
            <person name="Shu S."/>
            <person name="Stevenson D.W."/>
            <person name="Thummler F."/>
            <person name="Tillich M."/>
            <person name="Villarreal Aguilar J.C."/>
            <person name="Widiez T."/>
            <person name="Wong G.K."/>
            <person name="Wymore A."/>
            <person name="Zhang Y."/>
            <person name="Zimmer A.D."/>
            <person name="Quatrano R.S."/>
            <person name="Mayer K.F.X."/>
            <person name="Goodstein D."/>
            <person name="Casacuberta J.M."/>
            <person name="Vandepoele K."/>
            <person name="Reski R."/>
            <person name="Cuming A.C."/>
            <person name="Tuskan G.A."/>
            <person name="Maumus F."/>
            <person name="Salse J."/>
            <person name="Schmutz J."/>
            <person name="Rensing S.A."/>
        </authorList>
    </citation>
    <scope>NUCLEOTIDE SEQUENCE [LARGE SCALE GENOMIC DNA]</scope>
    <source>
        <strain evidence="9 10">cv. Gransden 2004</strain>
    </source>
</reference>
<dbReference type="GO" id="GO:0051301">
    <property type="term" value="P:cell division"/>
    <property type="evidence" value="ECO:0000318"/>
    <property type="project" value="GO_Central"/>
</dbReference>
<keyword evidence="2" id="KW-0677">Repeat</keyword>
<dbReference type="GO" id="GO:0005680">
    <property type="term" value="C:anaphase-promoting complex"/>
    <property type="evidence" value="ECO:0000318"/>
    <property type="project" value="GO_Central"/>
</dbReference>
<keyword evidence="10" id="KW-1185">Reference proteome</keyword>
<name>A0A7I4A5L3_PHYPA</name>
<reference evidence="9" key="3">
    <citation type="submission" date="2020-12" db="UniProtKB">
        <authorList>
            <consortium name="EnsemblPlants"/>
        </authorList>
    </citation>
    <scope>IDENTIFICATION</scope>
</reference>
<keyword evidence="1" id="KW-0132">Cell division</keyword>
<protein>
    <recommendedName>
        <fullName evidence="8">Cdc23 domain-containing protein</fullName>
    </recommendedName>
</protein>
<evidence type="ECO:0000256" key="6">
    <source>
        <dbReference type="ARBA" id="ARBA00023306"/>
    </source>
</evidence>
<evidence type="ECO:0000259" key="8">
    <source>
        <dbReference type="Pfam" id="PF04049"/>
    </source>
</evidence>
<dbReference type="EMBL" id="ABEU02000011">
    <property type="status" value="NOT_ANNOTATED_CDS"/>
    <property type="molecule type" value="Genomic_DNA"/>
</dbReference>
<dbReference type="InterPro" id="IPR007192">
    <property type="entry name" value="APC8"/>
</dbReference>